<dbReference type="GeneID" id="9678435"/>
<dbReference type="STRING" id="660122.C7Z610"/>
<keyword evidence="2" id="KW-1185">Reference proteome</keyword>
<accession>C7Z610</accession>
<dbReference type="OrthoDB" id="412402at2759"/>
<sequence>MSSSRSLFRPRISATMEFLQKVPDSFYYVCRHGNTRYGSVRVRHKCCIDSLYGFSHVELDLEDFDLDDVAAGLSYSEAIFDALPYTKGDITAGSFDRVILRANLGDYIPSSAAHLLAKKMATLVVALEESLILKLVAPNSEYRDFNLVTKTSNAALHLETQDDAESPDYESHVPPVTAMESAAWNNRGRERMYRIIRRIWLTPSLQELLIILSAWNYSSCGFYLAFGDSQGYWDPEDAPTAIRHRKNREDQSLPPSGIDARGYSNPGCYDALFGFTYLQATFEHTLFRNWVEVFARIIELAMASPDEYRECLEAIFRIQYSTDQGSVAWEQLMEHVLKLGHCIQDWRDQLARYKQGEIIAGLSKDGLLPKLG</sequence>
<dbReference type="HOGENOM" id="CLU_819128_0_0_1"/>
<dbReference type="OMA" id="CIICEDA"/>
<dbReference type="RefSeq" id="XP_003046330.1">
    <property type="nucleotide sequence ID" value="XM_003046284.1"/>
</dbReference>
<organism evidence="1 2">
    <name type="scientific">Fusarium vanettenii (strain ATCC MYA-4622 / CBS 123669 / FGSC 9596 / NRRL 45880 / 77-13-4)</name>
    <name type="common">Fusarium solani subsp. pisi</name>
    <dbReference type="NCBI Taxonomy" id="660122"/>
    <lineage>
        <taxon>Eukaryota</taxon>
        <taxon>Fungi</taxon>
        <taxon>Dikarya</taxon>
        <taxon>Ascomycota</taxon>
        <taxon>Pezizomycotina</taxon>
        <taxon>Sordariomycetes</taxon>
        <taxon>Hypocreomycetidae</taxon>
        <taxon>Hypocreales</taxon>
        <taxon>Nectriaceae</taxon>
        <taxon>Fusarium</taxon>
        <taxon>Fusarium solani species complex</taxon>
        <taxon>Fusarium vanettenii</taxon>
    </lineage>
</organism>
<proteinExistence type="predicted"/>
<dbReference type="EMBL" id="GG698910">
    <property type="protein sequence ID" value="EEU40617.1"/>
    <property type="molecule type" value="Genomic_DNA"/>
</dbReference>
<dbReference type="Proteomes" id="UP000005206">
    <property type="component" value="Chromosome 2"/>
</dbReference>
<evidence type="ECO:0000313" key="1">
    <source>
        <dbReference type="EMBL" id="EEU40617.1"/>
    </source>
</evidence>
<gene>
    <name evidence="1" type="ORF">NECHADRAFT_75938</name>
</gene>
<dbReference type="VEuPathDB" id="FungiDB:NECHADRAFT_75938"/>
<protein>
    <submittedName>
        <fullName evidence="1">Uncharacterized protein</fullName>
    </submittedName>
</protein>
<name>C7Z610_FUSV7</name>
<evidence type="ECO:0000313" key="2">
    <source>
        <dbReference type="Proteomes" id="UP000005206"/>
    </source>
</evidence>
<dbReference type="InParanoid" id="C7Z610"/>
<dbReference type="eggNOG" id="ENOG502RQN7">
    <property type="taxonomic scope" value="Eukaryota"/>
</dbReference>
<reference evidence="1 2" key="1">
    <citation type="journal article" date="2009" name="PLoS Genet.">
        <title>The genome of Nectria haematococca: contribution of supernumerary chromosomes to gene expansion.</title>
        <authorList>
            <person name="Coleman J.J."/>
            <person name="Rounsley S.D."/>
            <person name="Rodriguez-Carres M."/>
            <person name="Kuo A."/>
            <person name="Wasmann C.C."/>
            <person name="Grimwood J."/>
            <person name="Schmutz J."/>
            <person name="Taga M."/>
            <person name="White G.J."/>
            <person name="Zhou S."/>
            <person name="Schwartz D.C."/>
            <person name="Freitag M."/>
            <person name="Ma L.J."/>
            <person name="Danchin E.G."/>
            <person name="Henrissat B."/>
            <person name="Coutinho P.M."/>
            <person name="Nelson D.R."/>
            <person name="Straney D."/>
            <person name="Napoli C.A."/>
            <person name="Barker B.M."/>
            <person name="Gribskov M."/>
            <person name="Rep M."/>
            <person name="Kroken S."/>
            <person name="Molnar I."/>
            <person name="Rensing C."/>
            <person name="Kennell J.C."/>
            <person name="Zamora J."/>
            <person name="Farman M.L."/>
            <person name="Selker E.U."/>
            <person name="Salamov A."/>
            <person name="Shapiro H."/>
            <person name="Pangilinan J."/>
            <person name="Lindquist E."/>
            <person name="Lamers C."/>
            <person name="Grigoriev I.V."/>
            <person name="Geiser D.M."/>
            <person name="Covert S.F."/>
            <person name="Temporini E."/>
            <person name="Vanetten H.D."/>
        </authorList>
    </citation>
    <scope>NUCLEOTIDE SEQUENCE [LARGE SCALE GENOMIC DNA]</scope>
    <source>
        <strain evidence="2">ATCC MYA-4622 / CBS 123669 / FGSC 9596 / NRRL 45880 / 77-13-4</strain>
    </source>
</reference>
<dbReference type="AlphaFoldDB" id="C7Z610"/>
<dbReference type="KEGG" id="nhe:NECHADRAFT_75938"/>